<feature type="domain" description="Epg5-like central TPR repeats" evidence="3">
    <location>
        <begin position="1440"/>
        <end position="1828"/>
    </location>
</feature>
<evidence type="ECO:0000256" key="2">
    <source>
        <dbReference type="ARBA" id="ARBA00023006"/>
    </source>
</evidence>
<dbReference type="InterPro" id="IPR058750">
    <property type="entry name" value="TPR_Epg5"/>
</dbReference>
<dbReference type="Pfam" id="PF26103">
    <property type="entry name" value="TPR_Epg5"/>
    <property type="match status" value="1"/>
</dbReference>
<dbReference type="InterPro" id="IPR059030">
    <property type="entry name" value="TPR_Epg5_mid"/>
</dbReference>
<keyword evidence="6" id="KW-1185">Reference proteome</keyword>
<dbReference type="Pfam" id="PF26573">
    <property type="entry name" value="TPR_Epg5_2"/>
    <property type="match status" value="1"/>
</dbReference>
<dbReference type="Proteomes" id="UP000694620">
    <property type="component" value="Chromosome 7"/>
</dbReference>
<reference evidence="5" key="2">
    <citation type="submission" date="2025-08" db="UniProtKB">
        <authorList>
            <consortium name="Ensembl"/>
        </authorList>
    </citation>
    <scope>IDENTIFICATION</scope>
</reference>
<comment type="similarity">
    <text evidence="1">Belongs to the EPG5 family.</text>
</comment>
<reference evidence="5" key="1">
    <citation type="submission" date="2021-06" db="EMBL/GenBank/DDBJ databases">
        <authorList>
            <consortium name="Wellcome Sanger Institute Data Sharing"/>
        </authorList>
    </citation>
    <scope>NUCLEOTIDE SEQUENCE [LARGE SCALE GENOMIC DNA]</scope>
</reference>
<evidence type="ECO:0000256" key="1">
    <source>
        <dbReference type="ARBA" id="ARBA00010948"/>
    </source>
</evidence>
<evidence type="ECO:0000313" key="5">
    <source>
        <dbReference type="Ensembl" id="ENSECRP00000010332.1"/>
    </source>
</evidence>
<dbReference type="InterPro" id="IPR051436">
    <property type="entry name" value="Autophagy-related_EPG5"/>
</dbReference>
<evidence type="ECO:0000313" key="6">
    <source>
        <dbReference type="Proteomes" id="UP000694620"/>
    </source>
</evidence>
<dbReference type="GO" id="GO:0005737">
    <property type="term" value="C:cytoplasm"/>
    <property type="evidence" value="ECO:0007669"/>
    <property type="project" value="TreeGrafter"/>
</dbReference>
<proteinExistence type="inferred from homology"/>
<dbReference type="PANTHER" id="PTHR31139">
    <property type="entry name" value="ECTOPIC P GRANULES PROTEIN 5 HOMOLOG"/>
    <property type="match status" value="1"/>
</dbReference>
<dbReference type="GeneTree" id="ENSGT00390000007354"/>
<evidence type="ECO:0000259" key="3">
    <source>
        <dbReference type="Pfam" id="PF26103"/>
    </source>
</evidence>
<protein>
    <submittedName>
        <fullName evidence="5">Ectopic P-granules autophagy protein 5 homolog (C. elegans)</fullName>
    </submittedName>
</protein>
<sequence>MALAHQEGHELYELLMNYWRCRKQLCQAQAELQATSSDCKSAQNRLWTFRDEQLTLQGVCADQTKVSGYHRFQKVLLNESVVLEIKKLFETKAELLHQTLALHSYTVVLSRLQIESFLYRLLNSIPPARKVAIKDYPAEYADMESHSCSLQPLKESISVLFCFTRRVLDDCQFQADIHLWLQKLVAILQCIGSTGDQLFLLNHILHCPAGIGKWAAPFLQIKVLNNPSGVYHFMQALAILMSPVKNRDDFMCYMKPTKLKNESASSFGKESGNWTLVDEGGEEDEDPETSWMLLAEDDLITIFCQFPFDELFKHLLGIGSKGTYQPKATSSQKMLKIFAFASNLVELLAVGLTTYNRARYRQFVKRIGHMIRMTLCYVSDHWAQYVNGVDICKAMLEVHSFSMEKLQVEFDELFLKAVLHVLKAKRLGIWLFMSEMPYGTLSSAMLWKIFYIMQCTENDNLEMLSTNLNPCDCIQRLKDPEEQSNFQCCLSEMNSSDGICLLTTFAHMAQPKRTSADAEFVRTIVLQIYEVCYVSLSTRETFSKVGKELLAAIAVAHPHIISVLLEQVCKTIEKVGMVSLYLFKDLPLYLWTPAASEIALIRQWLLDYNLSAVENKLACIILEGLNWGVNEQTGDLVLDPLLHSEVALLVVEAYQKFLTDKPYSGIISESIKQVSYLASVVQLSQNPETSFNQWAWDLVLRLKLHSNDRWPQNAWSPIPSISAVPEIAEAPSFHPLLKAVKARIPIGCYLALNMTSLGHSLDQFCQEGVGLLKVLVQSRYLRYVVHVLKNLLPLAYPCQYYLLKSEEFLSTIHLFLHIDSGTQGMTQQVTHKVTQHLTKSSCGENIKYLNSVIQAHVSESSLSGRVGPAAVLEFWAQILTDQHGWHRDKTFLYLLDHLCRAAFLYQQEECLHKLLYQQHKNALGYHGDRGLFSSVINWIWAGNVTPSFIEGSYLSAEVWFSWIVLNMESIFEEDSQLRHCMEQELLANSCITPDHALKKAQSRLKLPIVPSLSRLMIYRWAHQALATPADHPLLPLIWQRFFQLYLRQPGPEFGLEAKGCIGRRYFHSSAHLNLLKDMRHRLTEVADFHHAASKALKVHRDLEHSDEERNLETPTREHMTSPQLHEELVRLFQVFSIWLGDDNLQRQEVYLPSLPKQYDAHRLAKVMQKQDLWIEYIDIKRVQHELKELLSVWTNGCLEPAFVHNNSVSIFTDFINPQAAQERILTNLKKHDCSQPPLPLVPMRAPVQNISISMMSDEKALRKLVHQNLTTLQQQAKLATLWEFQQVALDSELLDTLPQLYSNREEQLSVQLECHGSGGRSCQGSAIVNAKFEGMHKHEAVQNQIQSLKRDIKLLQADATKPPPQSVAEAAVHVENLITTLVNTYKLQYTALLQKVGISTFYQVVSFVCDDTQRHPPTRQFFSFCIEMLGQVFIRDTAFECKKMLATILCSRHLCNLLSPYFTPNACPSDFVSLYDEVVQALCSDSNDVIFMLLTKFDLENWLTSSQPPFTERSRLMELIHQALIVCGLKPEEDVLMPFNIFCKHWVKLLRFQFPDHYSDFLRLLMQSSAEQLISPDVWKSSLTAIGCCTLTKYKSSKSPLPLQKDSRNILSSQQIKETIEWLSDFLLNLRLSNADFRSFSLFSKWGPYMEEVKTFWFYLIKQLIEMTFTDVSKEPVGSSPKFFILQTIRTLHNKIVGLFQPWILVLDTGDANNPRCYPWMETDSAVAASMVTLFTELIDMLHGKFKDKLLPGQQGTMWLHLMHYCETCTASKMPEYILYTYHKIYSKLQWKDLHPDQALMEQFFKVERGSPKSCFLFLGTVLCEVNWVSVLRDALNPHPCPDSQLMVVYLLYLMIFLAKEDELISKPESPLLSLLGQSTSIPWNYVDIASYQNILGYVNSHYPPAIIIKKDSSSELTVKLLRMAAGFDAGEKIPHQHMTLKCQAFLHLVVEFLCALDQSGSISLVALDKEMENLLENMILFNPPETDLQQRHMAICGLFSEILKLLNTASISTSEALQNSLRKWVERKARSPLVMPLLTAACRSLASVQHMAHITEACIFAYFTDATCHDQYSGWGSILVSLQVPELTAEEFLKQCLTLGSYLTLYVYILQLLNLEQTLICEKRCLILLRTWMEEVFPSNASDESKLFLWWHKALELVLIQAEQPDVCGLRHLLQTLLALQTRLSLLGEERLASGILGAIGLGRKSPLSSRFRVVARSMSTFLLVQVPSEERLRLQPGTDLQLTSKAQQALDVLESMPSNKQYADFQQSISHATQFIRHPGHCLQDGTRLLALLINSLYPDIYYLNIIR</sequence>
<reference evidence="5" key="3">
    <citation type="submission" date="2025-09" db="UniProtKB">
        <authorList>
            <consortium name="Ensembl"/>
        </authorList>
    </citation>
    <scope>IDENTIFICATION</scope>
</reference>
<organism evidence="5 6">
    <name type="scientific">Erpetoichthys calabaricus</name>
    <name type="common">Rope fish</name>
    <name type="synonym">Calamoichthys calabaricus</name>
    <dbReference type="NCBI Taxonomy" id="27687"/>
    <lineage>
        <taxon>Eukaryota</taxon>
        <taxon>Metazoa</taxon>
        <taxon>Chordata</taxon>
        <taxon>Craniata</taxon>
        <taxon>Vertebrata</taxon>
        <taxon>Euteleostomi</taxon>
        <taxon>Actinopterygii</taxon>
        <taxon>Polypteriformes</taxon>
        <taxon>Polypteridae</taxon>
        <taxon>Erpetoichthys</taxon>
    </lineage>
</organism>
<dbReference type="Ensembl" id="ENSECRT00000010502.1">
    <property type="protein sequence ID" value="ENSECRP00000010332.1"/>
    <property type="gene ID" value="ENSECRG00000006890.1"/>
</dbReference>
<dbReference type="GO" id="GO:0097352">
    <property type="term" value="P:autophagosome maturation"/>
    <property type="evidence" value="ECO:0007669"/>
    <property type="project" value="TreeGrafter"/>
</dbReference>
<dbReference type="PANTHER" id="PTHR31139:SF4">
    <property type="entry name" value="ECTOPIC P GRANULES PROTEIN 5 HOMOLOG"/>
    <property type="match status" value="1"/>
</dbReference>
<keyword evidence="2" id="KW-0072">Autophagy</keyword>
<evidence type="ECO:0000259" key="4">
    <source>
        <dbReference type="Pfam" id="PF26573"/>
    </source>
</evidence>
<gene>
    <name evidence="5" type="primary">EPG5</name>
    <name evidence="5" type="synonym">epg5</name>
</gene>
<feature type="domain" description="Epg5-like TPR" evidence="4">
    <location>
        <begin position="972"/>
        <end position="1178"/>
    </location>
</feature>
<accession>A0A8C4S269</accession>
<name>A0A8C4S269_ERPCA</name>